<dbReference type="GeneID" id="63825299"/>
<dbReference type="EMBL" id="KV427611">
    <property type="protein sequence ID" value="KZT09791.1"/>
    <property type="molecule type" value="Genomic_DNA"/>
</dbReference>
<dbReference type="Proteomes" id="UP000076871">
    <property type="component" value="Unassembled WGS sequence"/>
</dbReference>
<name>A0A165G3U4_9APHY</name>
<keyword evidence="3" id="KW-1185">Reference proteome</keyword>
<evidence type="ECO:0000256" key="1">
    <source>
        <dbReference type="SAM" id="MobiDB-lite"/>
    </source>
</evidence>
<gene>
    <name evidence="2" type="ORF">LAESUDRAFT_722765</name>
</gene>
<proteinExistence type="predicted"/>
<feature type="compositionally biased region" description="Polar residues" evidence="1">
    <location>
        <begin position="1"/>
        <end position="15"/>
    </location>
</feature>
<dbReference type="RefSeq" id="XP_040767531.1">
    <property type="nucleotide sequence ID" value="XM_040908270.1"/>
</dbReference>
<dbReference type="AlphaFoldDB" id="A0A165G3U4"/>
<feature type="region of interest" description="Disordered" evidence="1">
    <location>
        <begin position="1"/>
        <end position="21"/>
    </location>
</feature>
<accession>A0A165G3U4</accession>
<reference evidence="2 3" key="1">
    <citation type="journal article" date="2016" name="Mol. Biol. Evol.">
        <title>Comparative Genomics of Early-Diverging Mushroom-Forming Fungi Provides Insights into the Origins of Lignocellulose Decay Capabilities.</title>
        <authorList>
            <person name="Nagy L.G."/>
            <person name="Riley R."/>
            <person name="Tritt A."/>
            <person name="Adam C."/>
            <person name="Daum C."/>
            <person name="Floudas D."/>
            <person name="Sun H."/>
            <person name="Yadav J.S."/>
            <person name="Pangilinan J."/>
            <person name="Larsson K.H."/>
            <person name="Matsuura K."/>
            <person name="Barry K."/>
            <person name="Labutti K."/>
            <person name="Kuo R."/>
            <person name="Ohm R.A."/>
            <person name="Bhattacharya S.S."/>
            <person name="Shirouzu T."/>
            <person name="Yoshinaga Y."/>
            <person name="Martin F.M."/>
            <person name="Grigoriev I.V."/>
            <person name="Hibbett D.S."/>
        </authorList>
    </citation>
    <scope>NUCLEOTIDE SEQUENCE [LARGE SCALE GENOMIC DNA]</scope>
    <source>
        <strain evidence="2 3">93-53</strain>
    </source>
</reference>
<dbReference type="InParanoid" id="A0A165G3U4"/>
<sequence>MTLQAERLSSATPLPTETREKIDIHMHGHRVRASKRGLKSRGIKMCAAHSDLKTARDTAHV</sequence>
<organism evidence="2 3">
    <name type="scientific">Laetiporus sulphureus 93-53</name>
    <dbReference type="NCBI Taxonomy" id="1314785"/>
    <lineage>
        <taxon>Eukaryota</taxon>
        <taxon>Fungi</taxon>
        <taxon>Dikarya</taxon>
        <taxon>Basidiomycota</taxon>
        <taxon>Agaricomycotina</taxon>
        <taxon>Agaricomycetes</taxon>
        <taxon>Polyporales</taxon>
        <taxon>Laetiporus</taxon>
    </lineage>
</organism>
<protein>
    <submittedName>
        <fullName evidence="2">Uncharacterized protein</fullName>
    </submittedName>
</protein>
<evidence type="ECO:0000313" key="2">
    <source>
        <dbReference type="EMBL" id="KZT09791.1"/>
    </source>
</evidence>
<evidence type="ECO:0000313" key="3">
    <source>
        <dbReference type="Proteomes" id="UP000076871"/>
    </source>
</evidence>